<sequence length="98" mass="10365">MRHTGQGRAAGPGQGVRANKRARGARSPGPRNGRAIKGPAGDHGHAARRAEDAERARDMKGLEHAADTRLEGCGAQRTHGMKRGSWNREFPAHGILGG</sequence>
<comment type="caution">
    <text evidence="2">The sequence shown here is derived from an EMBL/GenBank/DDBJ whole genome shotgun (WGS) entry which is preliminary data.</text>
</comment>
<organism evidence="2 3">
    <name type="scientific">Paractinoplanes deccanensis</name>
    <dbReference type="NCBI Taxonomy" id="113561"/>
    <lineage>
        <taxon>Bacteria</taxon>
        <taxon>Bacillati</taxon>
        <taxon>Actinomycetota</taxon>
        <taxon>Actinomycetes</taxon>
        <taxon>Micromonosporales</taxon>
        <taxon>Micromonosporaceae</taxon>
        <taxon>Paractinoplanes</taxon>
    </lineage>
</organism>
<dbReference type="Proteomes" id="UP000609879">
    <property type="component" value="Unassembled WGS sequence"/>
</dbReference>
<keyword evidence="3" id="KW-1185">Reference proteome</keyword>
<evidence type="ECO:0000313" key="2">
    <source>
        <dbReference type="EMBL" id="GID79409.1"/>
    </source>
</evidence>
<proteinExistence type="predicted"/>
<feature type="region of interest" description="Disordered" evidence="1">
    <location>
        <begin position="1"/>
        <end position="98"/>
    </location>
</feature>
<accession>A0ABQ3YHB9</accession>
<evidence type="ECO:0000256" key="1">
    <source>
        <dbReference type="SAM" id="MobiDB-lite"/>
    </source>
</evidence>
<protein>
    <submittedName>
        <fullName evidence="2">Uncharacterized protein</fullName>
    </submittedName>
</protein>
<reference evidence="2 3" key="1">
    <citation type="submission" date="2021-01" db="EMBL/GenBank/DDBJ databases">
        <title>Whole genome shotgun sequence of Actinoplanes deccanensis NBRC 13994.</title>
        <authorList>
            <person name="Komaki H."/>
            <person name="Tamura T."/>
        </authorList>
    </citation>
    <scope>NUCLEOTIDE SEQUENCE [LARGE SCALE GENOMIC DNA]</scope>
    <source>
        <strain evidence="2 3">NBRC 13994</strain>
    </source>
</reference>
<name>A0ABQ3YHB9_9ACTN</name>
<dbReference type="EMBL" id="BOMI01000169">
    <property type="protein sequence ID" value="GID79409.1"/>
    <property type="molecule type" value="Genomic_DNA"/>
</dbReference>
<feature type="compositionally biased region" description="Basic and acidic residues" evidence="1">
    <location>
        <begin position="40"/>
        <end position="70"/>
    </location>
</feature>
<evidence type="ECO:0000313" key="3">
    <source>
        <dbReference type="Proteomes" id="UP000609879"/>
    </source>
</evidence>
<gene>
    <name evidence="2" type="ORF">Ade02nite_80500</name>
</gene>